<keyword evidence="3" id="KW-1185">Reference proteome</keyword>
<reference evidence="2 3" key="1">
    <citation type="submission" date="2020-09" db="EMBL/GenBank/DDBJ databases">
        <title>Flavimobilis rhizosphaerae sp. nov., isolated from rhizosphere soil of Spartina alterniflora.</title>
        <authorList>
            <person name="Hanqin C."/>
        </authorList>
    </citation>
    <scope>NUCLEOTIDE SEQUENCE [LARGE SCALE GENOMIC DNA]</scope>
    <source>
        <strain evidence="2 3">GY 10621</strain>
    </source>
</reference>
<proteinExistence type="predicted"/>
<dbReference type="SUPFAM" id="SSF56322">
    <property type="entry name" value="ADC synthase"/>
    <property type="match status" value="1"/>
</dbReference>
<dbReference type="PRINTS" id="PR00095">
    <property type="entry name" value="ANTSNTHASEI"/>
</dbReference>
<protein>
    <submittedName>
        <fullName evidence="2">Chorismate-binding protein</fullName>
    </submittedName>
</protein>
<dbReference type="InterPro" id="IPR005801">
    <property type="entry name" value="ADC_synthase"/>
</dbReference>
<accession>A0ABR9DVC7</accession>
<organism evidence="2 3">
    <name type="scientific">Flavimobilis rhizosphaerae</name>
    <dbReference type="NCBI Taxonomy" id="2775421"/>
    <lineage>
        <taxon>Bacteria</taxon>
        <taxon>Bacillati</taxon>
        <taxon>Actinomycetota</taxon>
        <taxon>Actinomycetes</taxon>
        <taxon>Micrococcales</taxon>
        <taxon>Jonesiaceae</taxon>
        <taxon>Flavimobilis</taxon>
    </lineage>
</organism>
<name>A0ABR9DVC7_9MICO</name>
<evidence type="ECO:0000313" key="2">
    <source>
        <dbReference type="EMBL" id="MBD9700331.1"/>
    </source>
</evidence>
<feature type="domain" description="Chorismate-utilising enzyme C-terminal" evidence="1">
    <location>
        <begin position="88"/>
        <end position="346"/>
    </location>
</feature>
<evidence type="ECO:0000259" key="1">
    <source>
        <dbReference type="Pfam" id="PF00425"/>
    </source>
</evidence>
<evidence type="ECO:0000313" key="3">
    <source>
        <dbReference type="Proteomes" id="UP000642107"/>
    </source>
</evidence>
<dbReference type="InterPro" id="IPR019999">
    <property type="entry name" value="Anth_synth_I-like"/>
</dbReference>
<gene>
    <name evidence="2" type="ORF">IGS67_12685</name>
</gene>
<dbReference type="Gene3D" id="3.60.120.10">
    <property type="entry name" value="Anthranilate synthase"/>
    <property type="match status" value="1"/>
</dbReference>
<dbReference type="Proteomes" id="UP000642107">
    <property type="component" value="Unassembled WGS sequence"/>
</dbReference>
<dbReference type="PANTHER" id="PTHR11236">
    <property type="entry name" value="AMINOBENZOATE/ANTHRANILATE SYNTHASE"/>
    <property type="match status" value="1"/>
</dbReference>
<dbReference type="Pfam" id="PF00425">
    <property type="entry name" value="Chorismate_bind"/>
    <property type="match status" value="1"/>
</dbReference>
<dbReference type="EMBL" id="JACZDF010000008">
    <property type="protein sequence ID" value="MBD9700331.1"/>
    <property type="molecule type" value="Genomic_DNA"/>
</dbReference>
<comment type="caution">
    <text evidence="2">The sequence shown here is derived from an EMBL/GenBank/DDBJ whole genome shotgun (WGS) entry which is preliminary data.</text>
</comment>
<sequence length="367" mass="38392">MFHAAQQAAATARFGGIAARGVIDVVDPSTRAGAARLAEGGTWFVRATFEGDCVAWRMAEVVADDATPAGAPWEGPDPARWSTSLDADGYRSGVRAVRAAVHEGDVYQANLCRVLAAPLAPAGGEPDAAALDARLAAGNPSPYGGHLHVPADQLLPDGRPVPPAWVVPASPELFLSLDDGVLRSAPIKGTAATATGLTPKDEAENIMITDLVRNDLHRVCTPGTVRVEKLLDVEEHPGLAHLVTTVAGELLPGAGWDDILAATFPPASVSGAPKRAALDLIAALEPVPRGPYCGAFGWIDADARRALLGVGIRTFWWEAGVLRFGTGAGITWGSDPDGEWRETELKAVRLVGLASVPARLRTTTEDR</sequence>
<dbReference type="InterPro" id="IPR015890">
    <property type="entry name" value="Chorismate_C"/>
</dbReference>
<dbReference type="PANTHER" id="PTHR11236:SF50">
    <property type="entry name" value="AMINODEOXYCHORISMATE SYNTHASE COMPONENT 1"/>
    <property type="match status" value="1"/>
</dbReference>